<gene>
    <name evidence="2" type="ORF">UFOPK3564_03105</name>
</gene>
<evidence type="ECO:0000256" key="1">
    <source>
        <dbReference type="SAM" id="MobiDB-lite"/>
    </source>
</evidence>
<organism evidence="2">
    <name type="scientific">freshwater metagenome</name>
    <dbReference type="NCBI Taxonomy" id="449393"/>
    <lineage>
        <taxon>unclassified sequences</taxon>
        <taxon>metagenomes</taxon>
        <taxon>ecological metagenomes</taxon>
    </lineage>
</organism>
<accession>A0A6J7JL84</accession>
<evidence type="ECO:0000313" key="2">
    <source>
        <dbReference type="EMBL" id="CAB4943783.1"/>
    </source>
</evidence>
<feature type="compositionally biased region" description="Low complexity" evidence="1">
    <location>
        <begin position="78"/>
        <end position="93"/>
    </location>
</feature>
<feature type="region of interest" description="Disordered" evidence="1">
    <location>
        <begin position="72"/>
        <end position="100"/>
    </location>
</feature>
<protein>
    <submittedName>
        <fullName evidence="2">Unannotated protein</fullName>
    </submittedName>
</protein>
<reference evidence="2" key="1">
    <citation type="submission" date="2020-05" db="EMBL/GenBank/DDBJ databases">
        <authorList>
            <person name="Chiriac C."/>
            <person name="Salcher M."/>
            <person name="Ghai R."/>
            <person name="Kavagutti S V."/>
        </authorList>
    </citation>
    <scope>NUCLEOTIDE SEQUENCE</scope>
</reference>
<dbReference type="AlphaFoldDB" id="A0A6J7JL84"/>
<proteinExistence type="predicted"/>
<name>A0A6J7JL84_9ZZZZ</name>
<sequence length="126" mass="13096">MCERVARRACFSMPAPPKTAVTASAREWAISRISSTICVASSRVGTSTRALGRGSSASMPSTRATPKAIVLPEPVGEATRTSRPARASGSASSWMANGDSMPRSASAVATALDTPRSAKVWDMVLL</sequence>
<dbReference type="EMBL" id="CAFBMK010000269">
    <property type="protein sequence ID" value="CAB4943783.1"/>
    <property type="molecule type" value="Genomic_DNA"/>
</dbReference>